<dbReference type="EMBL" id="JAQQBS010001424">
    <property type="protein sequence ID" value="KAK0158288.1"/>
    <property type="molecule type" value="Genomic_DNA"/>
</dbReference>
<dbReference type="GO" id="GO:0005737">
    <property type="term" value="C:cytoplasm"/>
    <property type="evidence" value="ECO:0007669"/>
    <property type="project" value="TreeGrafter"/>
</dbReference>
<dbReference type="Pfam" id="PF04752">
    <property type="entry name" value="ChaC"/>
    <property type="match status" value="1"/>
</dbReference>
<organism evidence="5 6">
    <name type="scientific">Microctonus aethiopoides</name>
    <dbReference type="NCBI Taxonomy" id="144406"/>
    <lineage>
        <taxon>Eukaryota</taxon>
        <taxon>Metazoa</taxon>
        <taxon>Ecdysozoa</taxon>
        <taxon>Arthropoda</taxon>
        <taxon>Hexapoda</taxon>
        <taxon>Insecta</taxon>
        <taxon>Pterygota</taxon>
        <taxon>Neoptera</taxon>
        <taxon>Endopterygota</taxon>
        <taxon>Hymenoptera</taxon>
        <taxon>Apocrita</taxon>
        <taxon>Ichneumonoidea</taxon>
        <taxon>Braconidae</taxon>
        <taxon>Euphorinae</taxon>
        <taxon>Microctonus</taxon>
    </lineage>
</organism>
<sequence>MMEEEGLWIFGYGSLCWNPGFEYKKSMTGYVKGFCRRFWQGNTTHRGTEDKPGRVVTLIEDKDEITYGRVFQIKGETALSYLKMRECTLGGYLTKFSTFYSRDGKSNFPVLIYIATNNNKHWMGEAPLQTIAMQILECEGPSGHNAEYLLRLADFMHRYVPEAIDEHLFILEKIVRTQIKELNICINKLMGNRVFALELLEIDEELVTGPNDEENNDNVPVNARPENSFEYISRVPTKLLRCLKP</sequence>
<comment type="caution">
    <text evidence="5">The sequence shown here is derived from an EMBL/GenBank/DDBJ whole genome shotgun (WGS) entry which is preliminary data.</text>
</comment>
<dbReference type="InterPro" id="IPR013024">
    <property type="entry name" value="GGCT-like"/>
</dbReference>
<comment type="similarity">
    <text evidence="1">Belongs to the gamma-glutamylcyclotransferase family. ChaC subfamily.</text>
</comment>
<dbReference type="PANTHER" id="PTHR12192:SF26">
    <property type="entry name" value="GLUTATHIONE-SPECIFIC GAMMA-GLUTAMYLCYCLOTRANSFERASE 1"/>
    <property type="match status" value="1"/>
</dbReference>
<dbReference type="InterPro" id="IPR006840">
    <property type="entry name" value="ChaC"/>
</dbReference>
<evidence type="ECO:0000256" key="1">
    <source>
        <dbReference type="ARBA" id="ARBA00009662"/>
    </source>
</evidence>
<reference evidence="5" key="2">
    <citation type="submission" date="2023-03" db="EMBL/GenBank/DDBJ databases">
        <authorList>
            <person name="Inwood S.N."/>
            <person name="Skelly J.G."/>
            <person name="Guhlin J."/>
            <person name="Harrop T.W.R."/>
            <person name="Goldson S.G."/>
            <person name="Dearden P.K."/>
        </authorList>
    </citation>
    <scope>NUCLEOTIDE SEQUENCE</scope>
    <source>
        <strain evidence="5">Irish</strain>
        <tissue evidence="5">Whole body</tissue>
    </source>
</reference>
<dbReference type="CDD" id="cd06661">
    <property type="entry name" value="GGCT_like"/>
    <property type="match status" value="1"/>
</dbReference>
<evidence type="ECO:0000313" key="6">
    <source>
        <dbReference type="Proteomes" id="UP001168990"/>
    </source>
</evidence>
<proteinExistence type="inferred from homology"/>
<evidence type="ECO:0000256" key="3">
    <source>
        <dbReference type="ARBA" id="ARBA00023239"/>
    </source>
</evidence>
<gene>
    <name evidence="5" type="ORF">PV328_009311</name>
</gene>
<keyword evidence="3" id="KW-0456">Lyase</keyword>
<dbReference type="InterPro" id="IPR036568">
    <property type="entry name" value="GGCT-like_sf"/>
</dbReference>
<comment type="catalytic activity">
    <reaction evidence="4">
        <text>glutathione = L-cysteinylglycine + 5-oxo-L-proline</text>
        <dbReference type="Rhea" id="RHEA:47724"/>
        <dbReference type="ChEBI" id="CHEBI:57925"/>
        <dbReference type="ChEBI" id="CHEBI:58402"/>
        <dbReference type="ChEBI" id="CHEBI:61694"/>
        <dbReference type="EC" id="4.3.2.7"/>
    </reaction>
</comment>
<dbReference type="AlphaFoldDB" id="A0AA39C5L0"/>
<dbReference type="SUPFAM" id="SSF110857">
    <property type="entry name" value="Gamma-glutamyl cyclotransferase-like"/>
    <property type="match status" value="1"/>
</dbReference>
<dbReference type="Proteomes" id="UP001168990">
    <property type="component" value="Unassembled WGS sequence"/>
</dbReference>
<dbReference type="EC" id="4.3.2.7" evidence="2"/>
<dbReference type="PANTHER" id="PTHR12192">
    <property type="entry name" value="CATION TRANSPORT PROTEIN CHAC-RELATED"/>
    <property type="match status" value="1"/>
</dbReference>
<keyword evidence="6" id="KW-1185">Reference proteome</keyword>
<accession>A0AA39C5L0</accession>
<name>A0AA39C5L0_9HYME</name>
<dbReference type="GO" id="GO:0061928">
    <property type="term" value="F:glutathione specific gamma-glutamylcyclotransferase activity"/>
    <property type="evidence" value="ECO:0007669"/>
    <property type="project" value="UniProtKB-EC"/>
</dbReference>
<evidence type="ECO:0000313" key="5">
    <source>
        <dbReference type="EMBL" id="KAK0158288.1"/>
    </source>
</evidence>
<protein>
    <recommendedName>
        <fullName evidence="2">glutathione-specific gamma-glutamylcyclotransferase</fullName>
        <ecNumber evidence="2">4.3.2.7</ecNumber>
    </recommendedName>
</protein>
<reference evidence="5" key="1">
    <citation type="journal article" date="2023" name="bioRxiv">
        <title>Scaffold-level genome assemblies of two parasitoid biocontrol wasps reveal the parthenogenesis mechanism and an associated novel virus.</title>
        <authorList>
            <person name="Inwood S."/>
            <person name="Skelly J."/>
            <person name="Guhlin J."/>
            <person name="Harrop T."/>
            <person name="Goldson S."/>
            <person name="Dearden P."/>
        </authorList>
    </citation>
    <scope>NUCLEOTIDE SEQUENCE</scope>
    <source>
        <strain evidence="5">Irish</strain>
        <tissue evidence="5">Whole body</tissue>
    </source>
</reference>
<evidence type="ECO:0000256" key="2">
    <source>
        <dbReference type="ARBA" id="ARBA00012344"/>
    </source>
</evidence>
<evidence type="ECO:0000256" key="4">
    <source>
        <dbReference type="ARBA" id="ARBA00048073"/>
    </source>
</evidence>
<dbReference type="GO" id="GO:0006751">
    <property type="term" value="P:glutathione catabolic process"/>
    <property type="evidence" value="ECO:0007669"/>
    <property type="project" value="InterPro"/>
</dbReference>
<dbReference type="Gene3D" id="3.10.490.10">
    <property type="entry name" value="Gamma-glutamyl cyclotransferase-like"/>
    <property type="match status" value="1"/>
</dbReference>